<dbReference type="InterPro" id="IPR044304">
    <property type="entry name" value="NUBPL-like"/>
</dbReference>
<dbReference type="GO" id="GO:0051539">
    <property type="term" value="F:4 iron, 4 sulfur cluster binding"/>
    <property type="evidence" value="ECO:0007669"/>
    <property type="project" value="TreeGrafter"/>
</dbReference>
<feature type="binding site" evidence="6">
    <location>
        <begin position="198"/>
        <end position="205"/>
    </location>
    <ligand>
        <name>ATP</name>
        <dbReference type="ChEBI" id="CHEBI:30616"/>
    </ligand>
</feature>
<keyword evidence="4 6" id="KW-0408">Iron</keyword>
<dbReference type="GO" id="GO:0046872">
    <property type="term" value="F:metal ion binding"/>
    <property type="evidence" value="ECO:0007669"/>
    <property type="project" value="UniProtKB-KW"/>
</dbReference>
<gene>
    <name evidence="9" type="ORF">GBA65_11595</name>
</gene>
<dbReference type="Pfam" id="PF01883">
    <property type="entry name" value="FeS_assembly_P"/>
    <property type="match status" value="1"/>
</dbReference>
<dbReference type="InterPro" id="IPR033756">
    <property type="entry name" value="YlxH/NBP35"/>
</dbReference>
<keyword evidence="1 6" id="KW-0479">Metal-binding</keyword>
<keyword evidence="2 6" id="KW-0547">Nucleotide-binding</keyword>
<evidence type="ECO:0000256" key="6">
    <source>
        <dbReference type="HAMAP-Rule" id="MF_02040"/>
    </source>
</evidence>
<evidence type="ECO:0000313" key="9">
    <source>
        <dbReference type="EMBL" id="QIN79057.1"/>
    </source>
</evidence>
<dbReference type="GO" id="GO:0005524">
    <property type="term" value="F:ATP binding"/>
    <property type="evidence" value="ECO:0007669"/>
    <property type="project" value="UniProtKB-UniRule"/>
</dbReference>
<evidence type="ECO:0000256" key="2">
    <source>
        <dbReference type="ARBA" id="ARBA00022741"/>
    </source>
</evidence>
<accession>A0A6G8PY49</accession>
<reference evidence="9 10" key="1">
    <citation type="submission" date="2019-10" db="EMBL/GenBank/DDBJ databases">
        <title>Rubrobacter sp nov SCSIO 52915 isolated from a deep-sea sediment in the South China Sea.</title>
        <authorList>
            <person name="Chen R.W."/>
        </authorList>
    </citation>
    <scope>NUCLEOTIDE SEQUENCE [LARGE SCALE GENOMIC DNA]</scope>
    <source>
        <strain evidence="9 10">SCSIO 52915</strain>
    </source>
</reference>
<evidence type="ECO:0000259" key="8">
    <source>
        <dbReference type="Pfam" id="PF01883"/>
    </source>
</evidence>
<evidence type="ECO:0000256" key="5">
    <source>
        <dbReference type="ARBA" id="ARBA00023014"/>
    </source>
</evidence>
<dbReference type="SUPFAM" id="SSF117916">
    <property type="entry name" value="Fe-S cluster assembly (FSCA) domain-like"/>
    <property type="match status" value="1"/>
</dbReference>
<dbReference type="InterPro" id="IPR034904">
    <property type="entry name" value="FSCA_dom_sf"/>
</dbReference>
<dbReference type="GO" id="GO:0016226">
    <property type="term" value="P:iron-sulfur cluster assembly"/>
    <property type="evidence" value="ECO:0007669"/>
    <property type="project" value="InterPro"/>
</dbReference>
<feature type="region of interest" description="Disordered" evidence="7">
    <location>
        <begin position="40"/>
        <end position="80"/>
    </location>
</feature>
<keyword evidence="6" id="KW-0378">Hydrolase</keyword>
<dbReference type="Gene3D" id="3.40.50.300">
    <property type="entry name" value="P-loop containing nucleotide triphosphate hydrolases"/>
    <property type="match status" value="1"/>
</dbReference>
<dbReference type="SUPFAM" id="SSF52540">
    <property type="entry name" value="P-loop containing nucleoside triphosphate hydrolases"/>
    <property type="match status" value="1"/>
</dbReference>
<proteinExistence type="inferred from homology"/>
<name>A0A6G8PY49_9ACTN</name>
<keyword evidence="3 6" id="KW-0067">ATP-binding</keyword>
<dbReference type="KEGG" id="rmar:GBA65_11595"/>
<dbReference type="EMBL" id="CP045121">
    <property type="protein sequence ID" value="QIN79057.1"/>
    <property type="molecule type" value="Genomic_DNA"/>
</dbReference>
<dbReference type="AlphaFoldDB" id="A0A6G8PY49"/>
<dbReference type="Proteomes" id="UP000502706">
    <property type="component" value="Chromosome"/>
</dbReference>
<evidence type="ECO:0000256" key="7">
    <source>
        <dbReference type="SAM" id="MobiDB-lite"/>
    </source>
</evidence>
<dbReference type="PANTHER" id="PTHR42961:SF2">
    <property type="entry name" value="IRON-SULFUR PROTEIN NUBPL"/>
    <property type="match status" value="1"/>
</dbReference>
<dbReference type="CDD" id="cd02037">
    <property type="entry name" value="Mrp_NBP35"/>
    <property type="match status" value="1"/>
</dbReference>
<dbReference type="InterPro" id="IPR002744">
    <property type="entry name" value="MIP18-like"/>
</dbReference>
<dbReference type="InterPro" id="IPR019591">
    <property type="entry name" value="Mrp/NBP35_ATP-bd"/>
</dbReference>
<keyword evidence="10" id="KW-1185">Reference proteome</keyword>
<feature type="domain" description="MIP18 family-like" evidence="8">
    <location>
        <begin position="86"/>
        <end position="156"/>
    </location>
</feature>
<dbReference type="GO" id="GO:0140663">
    <property type="term" value="F:ATP-dependent FeS chaperone activity"/>
    <property type="evidence" value="ECO:0007669"/>
    <property type="project" value="InterPro"/>
</dbReference>
<dbReference type="InterPro" id="IPR027417">
    <property type="entry name" value="P-loop_NTPase"/>
</dbReference>
<dbReference type="PANTHER" id="PTHR42961">
    <property type="entry name" value="IRON-SULFUR PROTEIN NUBPL"/>
    <property type="match status" value="1"/>
</dbReference>
<dbReference type="Gene3D" id="3.30.300.130">
    <property type="entry name" value="Fe-S cluster assembly (FSCA)"/>
    <property type="match status" value="1"/>
</dbReference>
<protein>
    <recommendedName>
        <fullName evidence="6">Iron-sulfur cluster carrier protein</fullName>
    </recommendedName>
</protein>
<dbReference type="Pfam" id="PF10609">
    <property type="entry name" value="ParA"/>
    <property type="match status" value="1"/>
</dbReference>
<dbReference type="GO" id="GO:0016887">
    <property type="term" value="F:ATP hydrolysis activity"/>
    <property type="evidence" value="ECO:0007669"/>
    <property type="project" value="UniProtKB-UniRule"/>
</dbReference>
<sequence length="439" mass="46534">MVVFARYRGAVSARLQIFRCVGVKTPEEVANVVDWFRRRDSKNGSSRAEPAAREEDVSVAPEGETAEHLIDRTPPAPEPADGFSEAGIREALRDVRDPEIGRDVVSLNMVRGVEIQGSAVTVGIALTTAGCPMKARITGDVRDRLMEIEGVESVEVDFGVMTDADRQNLMTSLHGGPSELAPAFKDESKTRIIAVVSGKGGVGKSTVAVNLAAALDRAGHSVEILDADVHGSSIPVMLGATEKPNVVGGVIFPIESASGLKFISMGNFVNEGQAIIWRAPIVNKALTQLMRDVYWDEPDFIIVDMPPGTGDVALTVAQMIPKAEALVVTTPQADAARVAVKAGKMAVQAHLKVAGVVENMSYAECPCCGEQLKIFGGDGGDRVAGELDAKVMGCIPILPDASGEPGHALFPEASAPARAFDEIARGIAQKKVRRRIKVL</sequence>
<organism evidence="9 10">
    <name type="scientific">Rubrobacter marinus</name>
    <dbReference type="NCBI Taxonomy" id="2653852"/>
    <lineage>
        <taxon>Bacteria</taxon>
        <taxon>Bacillati</taxon>
        <taxon>Actinomycetota</taxon>
        <taxon>Rubrobacteria</taxon>
        <taxon>Rubrobacterales</taxon>
        <taxon>Rubrobacteraceae</taxon>
        <taxon>Rubrobacter</taxon>
    </lineage>
</organism>
<evidence type="ECO:0000256" key="1">
    <source>
        <dbReference type="ARBA" id="ARBA00022723"/>
    </source>
</evidence>
<comment type="subunit">
    <text evidence="6">Homodimer.</text>
</comment>
<comment type="similarity">
    <text evidence="6">Belongs to the Mrp/NBP35 ATP-binding proteins family.</text>
</comment>
<evidence type="ECO:0000256" key="3">
    <source>
        <dbReference type="ARBA" id="ARBA00022840"/>
    </source>
</evidence>
<keyword evidence="5 6" id="KW-0411">Iron-sulfur</keyword>
<evidence type="ECO:0000256" key="4">
    <source>
        <dbReference type="ARBA" id="ARBA00023004"/>
    </source>
</evidence>
<evidence type="ECO:0000313" key="10">
    <source>
        <dbReference type="Proteomes" id="UP000502706"/>
    </source>
</evidence>
<comment type="function">
    <text evidence="6">Binds and transfers iron-sulfur (Fe-S) clusters to target apoproteins. Can hydrolyze ATP.</text>
</comment>
<dbReference type="HAMAP" id="MF_02040">
    <property type="entry name" value="Mrp_NBP35"/>
    <property type="match status" value="1"/>
</dbReference>